<dbReference type="PANTHER" id="PTHR48047:SF51">
    <property type="entry name" value="GLYCOSYLTRANSFERASE"/>
    <property type="match status" value="1"/>
</dbReference>
<accession>A0A5J5BJ21</accession>
<dbReference type="AlphaFoldDB" id="A0A5J5BJ21"/>
<keyword evidence="3" id="KW-1185">Reference proteome</keyword>
<dbReference type="OrthoDB" id="1718172at2759"/>
<evidence type="ECO:0000313" key="2">
    <source>
        <dbReference type="EMBL" id="KAA8542656.1"/>
    </source>
</evidence>
<dbReference type="SUPFAM" id="SSF53756">
    <property type="entry name" value="UDP-Glycosyltransferase/glycogen phosphorylase"/>
    <property type="match status" value="2"/>
</dbReference>
<evidence type="ECO:0000313" key="3">
    <source>
        <dbReference type="Proteomes" id="UP000325577"/>
    </source>
</evidence>
<protein>
    <submittedName>
        <fullName evidence="2">Uncharacterized protein</fullName>
    </submittedName>
</protein>
<gene>
    <name evidence="2" type="ORF">F0562_023845</name>
</gene>
<organism evidence="2 3">
    <name type="scientific">Nyssa sinensis</name>
    <dbReference type="NCBI Taxonomy" id="561372"/>
    <lineage>
        <taxon>Eukaryota</taxon>
        <taxon>Viridiplantae</taxon>
        <taxon>Streptophyta</taxon>
        <taxon>Embryophyta</taxon>
        <taxon>Tracheophyta</taxon>
        <taxon>Spermatophyta</taxon>
        <taxon>Magnoliopsida</taxon>
        <taxon>eudicotyledons</taxon>
        <taxon>Gunneridae</taxon>
        <taxon>Pentapetalae</taxon>
        <taxon>asterids</taxon>
        <taxon>Cornales</taxon>
        <taxon>Nyssaceae</taxon>
        <taxon>Nyssa</taxon>
    </lineage>
</organism>
<evidence type="ECO:0000256" key="1">
    <source>
        <dbReference type="ARBA" id="ARBA00009995"/>
    </source>
</evidence>
<dbReference type="Gene3D" id="3.40.50.2000">
    <property type="entry name" value="Glycogen Phosphorylase B"/>
    <property type="match status" value="2"/>
</dbReference>
<name>A0A5J5BJ21_9ASTE</name>
<dbReference type="GO" id="GO:0035251">
    <property type="term" value="F:UDP-glucosyltransferase activity"/>
    <property type="evidence" value="ECO:0007669"/>
    <property type="project" value="TreeGrafter"/>
</dbReference>
<dbReference type="EMBL" id="CM018035">
    <property type="protein sequence ID" value="KAA8542656.1"/>
    <property type="molecule type" value="Genomic_DNA"/>
</dbReference>
<proteinExistence type="inferred from homology"/>
<dbReference type="PANTHER" id="PTHR48047">
    <property type="entry name" value="GLYCOSYLTRANSFERASE"/>
    <property type="match status" value="1"/>
</dbReference>
<dbReference type="Proteomes" id="UP000325577">
    <property type="component" value="Linkage Group LG12"/>
</dbReference>
<comment type="similarity">
    <text evidence="1">Belongs to the UDP-glycosyltransferase family.</text>
</comment>
<reference evidence="2 3" key="1">
    <citation type="submission" date="2019-09" db="EMBL/GenBank/DDBJ databases">
        <title>A chromosome-level genome assembly of the Chinese tupelo Nyssa sinensis.</title>
        <authorList>
            <person name="Yang X."/>
            <person name="Kang M."/>
            <person name="Yang Y."/>
            <person name="Xiong H."/>
            <person name="Wang M."/>
            <person name="Zhang Z."/>
            <person name="Wang Z."/>
            <person name="Wu H."/>
            <person name="Ma T."/>
            <person name="Liu J."/>
            <person name="Xi Z."/>
        </authorList>
    </citation>
    <scope>NUCLEOTIDE SEQUENCE [LARGE SCALE GENOMIC DNA]</scope>
    <source>
        <strain evidence="2">J267</strain>
        <tissue evidence="2">Leaf</tissue>
    </source>
</reference>
<sequence>MSSFVQFANTTKLMQPHFEQAIESLPSVSCIISDGFLGWTQQSAAKLGIPRLVSYGMNNFALAICEIVILERPQSGVSSDDEPFPVPSFPRLKITRNDFEPPFHQEADLKDPHTQFIFEQRLAVSKSHGLHLNARMVVEELGIGLRIMSRNGSVRGAVESPEVEKMARELMEGERGEQVRKKVKEVGENACGAMREGGSSRRTIDMLIHEVSGFSKST</sequence>